<proteinExistence type="predicted"/>
<feature type="region of interest" description="Disordered" evidence="2">
    <location>
        <begin position="182"/>
        <end position="209"/>
    </location>
</feature>
<evidence type="ECO:0000313" key="4">
    <source>
        <dbReference type="Proteomes" id="UP000218418"/>
    </source>
</evidence>
<feature type="compositionally biased region" description="Low complexity" evidence="2">
    <location>
        <begin position="195"/>
        <end position="209"/>
    </location>
</feature>
<protein>
    <submittedName>
        <fullName evidence="3">Uncharacterized protein</fullName>
    </submittedName>
</protein>
<reference evidence="3 4" key="1">
    <citation type="submission" date="2017-06" db="EMBL/GenBank/DDBJ databases">
        <title>Genome sequencing of cyanobaciteial culture collection at National Institute for Environmental Studies (NIES).</title>
        <authorList>
            <person name="Hirose Y."/>
            <person name="Shimura Y."/>
            <person name="Fujisawa T."/>
            <person name="Nakamura Y."/>
            <person name="Kawachi M."/>
        </authorList>
    </citation>
    <scope>NUCLEOTIDE SEQUENCE [LARGE SCALE GENOMIC DNA]</scope>
    <source>
        <strain evidence="3 4">NIES-267</strain>
    </source>
</reference>
<accession>A0A1Z4LT24</accession>
<evidence type="ECO:0000256" key="1">
    <source>
        <dbReference type="SAM" id="Coils"/>
    </source>
</evidence>
<name>A0A1Z4LT24_9CYAN</name>
<feature type="coiled-coil region" evidence="1">
    <location>
        <begin position="49"/>
        <end position="76"/>
    </location>
</feature>
<gene>
    <name evidence="3" type="ORF">NIES267_38730</name>
</gene>
<organism evidence="3 4">
    <name type="scientific">Calothrix parasitica NIES-267</name>
    <dbReference type="NCBI Taxonomy" id="1973488"/>
    <lineage>
        <taxon>Bacteria</taxon>
        <taxon>Bacillati</taxon>
        <taxon>Cyanobacteriota</taxon>
        <taxon>Cyanophyceae</taxon>
        <taxon>Nostocales</taxon>
        <taxon>Calotrichaceae</taxon>
        <taxon>Calothrix</taxon>
    </lineage>
</organism>
<dbReference type="AlphaFoldDB" id="A0A1Z4LT24"/>
<dbReference type="Proteomes" id="UP000218418">
    <property type="component" value="Chromosome"/>
</dbReference>
<keyword evidence="1" id="KW-0175">Coiled coil</keyword>
<evidence type="ECO:0000313" key="3">
    <source>
        <dbReference type="EMBL" id="BAY84377.1"/>
    </source>
</evidence>
<sequence>MMNLTLVAQQLEIPLEQLKSICQVLKIEIVKNAVTPNDKQKIQEFITACKNQQITIEQGLLELQQLQKEAQTQQQILGERFNLDEFFKQRIGTSPEQLNPGSYYYDLYQLLLKSQSISEVGYALFREAFLRQTQDLIMNGTEASSINQNQTVAGFDKAFDAVETQFEQNFLGNSINWEEQEHPMLASSQKTALPSTQKTNTSTSPSSKK</sequence>
<evidence type="ECO:0000256" key="2">
    <source>
        <dbReference type="SAM" id="MobiDB-lite"/>
    </source>
</evidence>
<dbReference type="EMBL" id="AP018227">
    <property type="protein sequence ID" value="BAY84377.1"/>
    <property type="molecule type" value="Genomic_DNA"/>
</dbReference>
<keyword evidence="4" id="KW-1185">Reference proteome</keyword>